<dbReference type="SUPFAM" id="SSF53067">
    <property type="entry name" value="Actin-like ATPase domain"/>
    <property type="match status" value="1"/>
</dbReference>
<organism evidence="2 3">
    <name type="scientific">Candidatus Allofournierella pullicola</name>
    <dbReference type="NCBI Taxonomy" id="2838596"/>
    <lineage>
        <taxon>Bacteria</taxon>
        <taxon>Bacillati</taxon>
        <taxon>Bacillota</taxon>
        <taxon>Clostridia</taxon>
        <taxon>Eubacteriales</taxon>
        <taxon>Oscillospiraceae</taxon>
        <taxon>Allofournierella</taxon>
    </lineage>
</organism>
<dbReference type="EMBL" id="DXFW01000024">
    <property type="protein sequence ID" value="HIX06104.1"/>
    <property type="molecule type" value="Genomic_DNA"/>
</dbReference>
<evidence type="ECO:0000256" key="1">
    <source>
        <dbReference type="ARBA" id="ARBA00006479"/>
    </source>
</evidence>
<dbReference type="PANTHER" id="PTHR18964:SF149">
    <property type="entry name" value="BIFUNCTIONAL UDP-N-ACETYLGLUCOSAMINE 2-EPIMERASE_N-ACETYLMANNOSAMINE KINASE"/>
    <property type="match status" value="1"/>
</dbReference>
<evidence type="ECO:0000313" key="2">
    <source>
        <dbReference type="EMBL" id="HIX06104.1"/>
    </source>
</evidence>
<dbReference type="Proteomes" id="UP000824193">
    <property type="component" value="Unassembled WGS sequence"/>
</dbReference>
<dbReference type="Gene3D" id="3.30.420.40">
    <property type="match status" value="2"/>
</dbReference>
<dbReference type="InterPro" id="IPR000600">
    <property type="entry name" value="ROK"/>
</dbReference>
<evidence type="ECO:0000313" key="3">
    <source>
        <dbReference type="Proteomes" id="UP000824193"/>
    </source>
</evidence>
<dbReference type="Pfam" id="PF00480">
    <property type="entry name" value="ROK"/>
    <property type="match status" value="1"/>
</dbReference>
<reference evidence="2" key="1">
    <citation type="journal article" date="2021" name="PeerJ">
        <title>Extensive microbial diversity within the chicken gut microbiome revealed by metagenomics and culture.</title>
        <authorList>
            <person name="Gilroy R."/>
            <person name="Ravi A."/>
            <person name="Getino M."/>
            <person name="Pursley I."/>
            <person name="Horton D.L."/>
            <person name="Alikhan N.F."/>
            <person name="Baker D."/>
            <person name="Gharbi K."/>
            <person name="Hall N."/>
            <person name="Watson M."/>
            <person name="Adriaenssens E.M."/>
            <person name="Foster-Nyarko E."/>
            <person name="Jarju S."/>
            <person name="Secka A."/>
            <person name="Antonio M."/>
            <person name="Oren A."/>
            <person name="Chaudhuri R.R."/>
            <person name="La Ragione R."/>
            <person name="Hildebrand F."/>
            <person name="Pallen M.J."/>
        </authorList>
    </citation>
    <scope>NUCLEOTIDE SEQUENCE</scope>
    <source>
        <strain evidence="2">2239</strain>
    </source>
</reference>
<dbReference type="InterPro" id="IPR049874">
    <property type="entry name" value="ROK_cs"/>
</dbReference>
<reference evidence="2" key="2">
    <citation type="submission" date="2021-04" db="EMBL/GenBank/DDBJ databases">
        <authorList>
            <person name="Gilroy R."/>
        </authorList>
    </citation>
    <scope>NUCLEOTIDE SEQUENCE</scope>
    <source>
        <strain evidence="2">2239</strain>
    </source>
</reference>
<comment type="similarity">
    <text evidence="1">Belongs to the ROK (NagC/XylR) family.</text>
</comment>
<dbReference type="PANTHER" id="PTHR18964">
    <property type="entry name" value="ROK (REPRESSOR, ORF, KINASE) FAMILY"/>
    <property type="match status" value="1"/>
</dbReference>
<sequence length="332" mass="34786">MKWIVGLDVGGTKCAVVLAQAGREIRIRARAAFPTRAERPFAEIQAELFGAVRQVLREEGVPPAQVSAIGVSCGGPLNSRRGVVLCPPNLPTWVDIPIVELLQDTFGAPAYLLNDAKACALVEWKLGEGRGTNNMIFLTMGTGMGSGIIAEGRLVSGACDMGGEIGHMRIEPDGPVGFGKHGSFSGFTSGGGIGRLASALALQALEQGAPYAFARDRQTASSLTAKILADAAAAGDRDARRIFALVGEKLGKGVALLIDALNPEAVIIGSIFVRCEALLRPSMEQVLERECIPYSLAACRVLPAQTGEQLGDLASIMTALYGAGMEMPDRLA</sequence>
<accession>A0A9D1V5E7</accession>
<gene>
    <name evidence="2" type="ORF">H9865_08410</name>
</gene>
<dbReference type="AlphaFoldDB" id="A0A9D1V5E7"/>
<dbReference type="PROSITE" id="PS01125">
    <property type="entry name" value="ROK"/>
    <property type="match status" value="1"/>
</dbReference>
<dbReference type="CDD" id="cd23763">
    <property type="entry name" value="ASKHA_ATPase_ROK"/>
    <property type="match status" value="1"/>
</dbReference>
<protein>
    <submittedName>
        <fullName evidence="2">ROK family protein</fullName>
    </submittedName>
</protein>
<dbReference type="InterPro" id="IPR043129">
    <property type="entry name" value="ATPase_NBD"/>
</dbReference>
<name>A0A9D1V5E7_9FIRM</name>
<comment type="caution">
    <text evidence="2">The sequence shown here is derived from an EMBL/GenBank/DDBJ whole genome shotgun (WGS) entry which is preliminary data.</text>
</comment>
<proteinExistence type="inferred from homology"/>